<evidence type="ECO:0000313" key="4">
    <source>
        <dbReference type="Proteomes" id="UP001576780"/>
    </source>
</evidence>
<organism evidence="3 4">
    <name type="scientific">Floridaenema evergladense BLCC-F167</name>
    <dbReference type="NCBI Taxonomy" id="3153639"/>
    <lineage>
        <taxon>Bacteria</taxon>
        <taxon>Bacillati</taxon>
        <taxon>Cyanobacteriota</taxon>
        <taxon>Cyanophyceae</taxon>
        <taxon>Oscillatoriophycideae</taxon>
        <taxon>Aerosakkonematales</taxon>
        <taxon>Aerosakkonemataceae</taxon>
        <taxon>Floridanema</taxon>
        <taxon>Floridanema evergladense</taxon>
    </lineage>
</organism>
<keyword evidence="2" id="KW-0812">Transmembrane</keyword>
<evidence type="ECO:0000256" key="2">
    <source>
        <dbReference type="SAM" id="Phobius"/>
    </source>
</evidence>
<name>A0ABV4WKM2_9CYAN</name>
<sequence>MMNAAYVRFFRSAYRREPIVSFMITIGAVDAVIGGVGDRVSLLTFGIGTVALAIVLRWLILQRRPAEIPTEAPQIYLPPTPSQSQLPNLNVQNKKRPPRS</sequence>
<feature type="region of interest" description="Disordered" evidence="1">
    <location>
        <begin position="72"/>
        <end position="100"/>
    </location>
</feature>
<proteinExistence type="predicted"/>
<comment type="caution">
    <text evidence="3">The sequence shown here is derived from an EMBL/GenBank/DDBJ whole genome shotgun (WGS) entry which is preliminary data.</text>
</comment>
<protein>
    <submittedName>
        <fullName evidence="3">Uncharacterized protein</fullName>
    </submittedName>
</protein>
<reference evidence="3 4" key="1">
    <citation type="submission" date="2024-09" db="EMBL/GenBank/DDBJ databases">
        <title>Floridaenema gen nov. (Aerosakkonemataceae, Aerosakkonematales ord. nov., Cyanobacteria) from benthic tropical and subtropical fresh waters, with the description of four new species.</title>
        <authorList>
            <person name="Moretto J.A."/>
            <person name="Berthold D.E."/>
            <person name="Lefler F.W."/>
            <person name="Huang I.-S."/>
            <person name="Laughinghouse H. IV."/>
        </authorList>
    </citation>
    <scope>NUCLEOTIDE SEQUENCE [LARGE SCALE GENOMIC DNA]</scope>
    <source>
        <strain evidence="3 4">BLCC-F167</strain>
    </source>
</reference>
<keyword evidence="4" id="KW-1185">Reference proteome</keyword>
<dbReference type="RefSeq" id="WP_413277721.1">
    <property type="nucleotide sequence ID" value="NZ_JBHFNT010000103.1"/>
</dbReference>
<evidence type="ECO:0000313" key="3">
    <source>
        <dbReference type="EMBL" id="MFB2835306.1"/>
    </source>
</evidence>
<accession>A0ABV4WKM2</accession>
<dbReference type="EMBL" id="JBHFNT010000103">
    <property type="protein sequence ID" value="MFB2835306.1"/>
    <property type="molecule type" value="Genomic_DNA"/>
</dbReference>
<dbReference type="Proteomes" id="UP001576780">
    <property type="component" value="Unassembled WGS sequence"/>
</dbReference>
<keyword evidence="2" id="KW-1133">Transmembrane helix</keyword>
<feature type="transmembrane region" description="Helical" evidence="2">
    <location>
        <begin position="20"/>
        <end position="36"/>
    </location>
</feature>
<evidence type="ECO:0000256" key="1">
    <source>
        <dbReference type="SAM" id="MobiDB-lite"/>
    </source>
</evidence>
<keyword evidence="2" id="KW-0472">Membrane</keyword>
<feature type="transmembrane region" description="Helical" evidence="2">
    <location>
        <begin position="42"/>
        <end position="60"/>
    </location>
</feature>
<feature type="compositionally biased region" description="Polar residues" evidence="1">
    <location>
        <begin position="82"/>
        <end position="92"/>
    </location>
</feature>
<gene>
    <name evidence="3" type="ORF">ACE1CA_12315</name>
</gene>